<comment type="caution">
    <text evidence="1">The sequence shown here is derived from an EMBL/GenBank/DDBJ whole genome shotgun (WGS) entry which is preliminary data.</text>
</comment>
<reference evidence="1 2" key="1">
    <citation type="journal article" date="2014" name="Int. J. Syst. Evol. Microbiol.">
        <title>Complete genome sequence of Corynebacterium casei LMG S-19264T (=DSM 44701T), isolated from a smear-ripened cheese.</title>
        <authorList>
            <consortium name="US DOE Joint Genome Institute (JGI-PGF)"/>
            <person name="Walter F."/>
            <person name="Albersmeier A."/>
            <person name="Kalinowski J."/>
            <person name="Ruckert C."/>
        </authorList>
    </citation>
    <scope>NUCLEOTIDE SEQUENCE [LARGE SCALE GENOMIC DNA]</scope>
    <source>
        <strain evidence="1 2">NBRC 112289</strain>
    </source>
</reference>
<proteinExistence type="predicted"/>
<sequence length="95" mass="9427">MSERELALAVDATAAAVPGVARVYRAPAGIGGAARLLLQRDDEPLSDVRGSRATVSIGVRGDAPAQATAAAVAAAVQAVVGPDVAVLVRVGRIEG</sequence>
<evidence type="ECO:0000313" key="2">
    <source>
        <dbReference type="Proteomes" id="UP001157160"/>
    </source>
</evidence>
<protein>
    <submittedName>
        <fullName evidence="1">Uncharacterized protein</fullName>
    </submittedName>
</protein>
<accession>A0AA37XB93</accession>
<organism evidence="1 2">
    <name type="scientific">Arenivirga flava</name>
    <dbReference type="NCBI Taxonomy" id="1930060"/>
    <lineage>
        <taxon>Bacteria</taxon>
        <taxon>Bacillati</taxon>
        <taxon>Actinomycetota</taxon>
        <taxon>Actinomycetes</taxon>
        <taxon>Micrococcales</taxon>
        <taxon>Microbacteriaceae</taxon>
        <taxon>Arenivirga</taxon>
    </lineage>
</organism>
<dbReference type="AlphaFoldDB" id="A0AA37XB93"/>
<dbReference type="EMBL" id="BSUL01000001">
    <property type="protein sequence ID" value="GMA28513.1"/>
    <property type="molecule type" value="Genomic_DNA"/>
</dbReference>
<dbReference type="RefSeq" id="WP_284231841.1">
    <property type="nucleotide sequence ID" value="NZ_BSUL01000001.1"/>
</dbReference>
<name>A0AA37XB93_9MICO</name>
<gene>
    <name evidence="1" type="ORF">GCM10025874_17660</name>
</gene>
<dbReference type="Proteomes" id="UP001157160">
    <property type="component" value="Unassembled WGS sequence"/>
</dbReference>
<keyword evidence="2" id="KW-1185">Reference proteome</keyword>
<evidence type="ECO:0000313" key="1">
    <source>
        <dbReference type="EMBL" id="GMA28513.1"/>
    </source>
</evidence>